<dbReference type="PROSITE" id="PS51257">
    <property type="entry name" value="PROKAR_LIPOPROTEIN"/>
    <property type="match status" value="1"/>
</dbReference>
<dbReference type="AlphaFoldDB" id="A0A916WL48"/>
<dbReference type="RefSeq" id="WP_188709433.1">
    <property type="nucleotide sequence ID" value="NZ_BMIG01000013.1"/>
</dbReference>
<feature type="signal peptide" evidence="1">
    <location>
        <begin position="1"/>
        <end position="27"/>
    </location>
</feature>
<accession>A0A916WL48</accession>
<dbReference type="Proteomes" id="UP000620596">
    <property type="component" value="Unassembled WGS sequence"/>
</dbReference>
<protein>
    <recommendedName>
        <fullName evidence="4">Lipocalin-like domain-containing protein</fullName>
    </recommendedName>
</protein>
<sequence>MKIAPRRVGGIAALLLAAACSKNPDTAAAYPPAGPPSNVKPGFINKVWEVNLSTGVAPGMLYAFLSDGTLVITSPNSKAAFGAWTYRNGMLTMIEGSQEYKTDILNLSHDELRLRSHNPGGSLEIVLVPARVAPLPP</sequence>
<reference evidence="2" key="2">
    <citation type="submission" date="2020-09" db="EMBL/GenBank/DDBJ databases">
        <authorList>
            <person name="Sun Q."/>
            <person name="Zhou Y."/>
        </authorList>
    </citation>
    <scope>NUCLEOTIDE SEQUENCE</scope>
    <source>
        <strain evidence="2">CGMCC 1.15322</strain>
    </source>
</reference>
<feature type="chain" id="PRO_5037334240" description="Lipocalin-like domain-containing protein" evidence="1">
    <location>
        <begin position="28"/>
        <end position="137"/>
    </location>
</feature>
<keyword evidence="1" id="KW-0732">Signal</keyword>
<organism evidence="2 3">
    <name type="scientific">Polaromonas eurypsychrophila</name>
    <dbReference type="NCBI Taxonomy" id="1614635"/>
    <lineage>
        <taxon>Bacteria</taxon>
        <taxon>Pseudomonadati</taxon>
        <taxon>Pseudomonadota</taxon>
        <taxon>Betaproteobacteria</taxon>
        <taxon>Burkholderiales</taxon>
        <taxon>Comamonadaceae</taxon>
        <taxon>Polaromonas</taxon>
    </lineage>
</organism>
<evidence type="ECO:0000313" key="3">
    <source>
        <dbReference type="Proteomes" id="UP000620596"/>
    </source>
</evidence>
<comment type="caution">
    <text evidence="2">The sequence shown here is derived from an EMBL/GenBank/DDBJ whole genome shotgun (WGS) entry which is preliminary data.</text>
</comment>
<evidence type="ECO:0000256" key="1">
    <source>
        <dbReference type="SAM" id="SignalP"/>
    </source>
</evidence>
<name>A0A916WL48_9BURK</name>
<keyword evidence="3" id="KW-1185">Reference proteome</keyword>
<evidence type="ECO:0008006" key="4">
    <source>
        <dbReference type="Google" id="ProtNLM"/>
    </source>
</evidence>
<gene>
    <name evidence="2" type="ORF">GCM10011496_31160</name>
</gene>
<reference evidence="2" key="1">
    <citation type="journal article" date="2014" name="Int. J. Syst. Evol. Microbiol.">
        <title>Complete genome sequence of Corynebacterium casei LMG S-19264T (=DSM 44701T), isolated from a smear-ripened cheese.</title>
        <authorList>
            <consortium name="US DOE Joint Genome Institute (JGI-PGF)"/>
            <person name="Walter F."/>
            <person name="Albersmeier A."/>
            <person name="Kalinowski J."/>
            <person name="Ruckert C."/>
        </authorList>
    </citation>
    <scope>NUCLEOTIDE SEQUENCE</scope>
    <source>
        <strain evidence="2">CGMCC 1.15322</strain>
    </source>
</reference>
<evidence type="ECO:0000313" key="2">
    <source>
        <dbReference type="EMBL" id="GGB08017.1"/>
    </source>
</evidence>
<proteinExistence type="predicted"/>
<dbReference type="EMBL" id="BMIG01000013">
    <property type="protein sequence ID" value="GGB08017.1"/>
    <property type="molecule type" value="Genomic_DNA"/>
</dbReference>